<dbReference type="EMBL" id="BKCJ010318226">
    <property type="protein sequence ID" value="GEZ74744.1"/>
    <property type="molecule type" value="Genomic_DNA"/>
</dbReference>
<reference evidence="2" key="1">
    <citation type="journal article" date="2019" name="Sci. Rep.">
        <title>Draft genome of Tanacetum cinerariifolium, the natural source of mosquito coil.</title>
        <authorList>
            <person name="Yamashiro T."/>
            <person name="Shiraishi A."/>
            <person name="Satake H."/>
            <person name="Nakayama K."/>
        </authorList>
    </citation>
    <scope>NUCLEOTIDE SEQUENCE</scope>
</reference>
<organism evidence="2">
    <name type="scientific">Tanacetum cinerariifolium</name>
    <name type="common">Dalmatian daisy</name>
    <name type="synonym">Chrysanthemum cinerariifolium</name>
    <dbReference type="NCBI Taxonomy" id="118510"/>
    <lineage>
        <taxon>Eukaryota</taxon>
        <taxon>Viridiplantae</taxon>
        <taxon>Streptophyta</taxon>
        <taxon>Embryophyta</taxon>
        <taxon>Tracheophyta</taxon>
        <taxon>Spermatophyta</taxon>
        <taxon>Magnoliopsida</taxon>
        <taxon>eudicotyledons</taxon>
        <taxon>Gunneridae</taxon>
        <taxon>Pentapetalae</taxon>
        <taxon>asterids</taxon>
        <taxon>campanulids</taxon>
        <taxon>Asterales</taxon>
        <taxon>Asteraceae</taxon>
        <taxon>Asteroideae</taxon>
        <taxon>Anthemideae</taxon>
        <taxon>Anthemidinae</taxon>
        <taxon>Tanacetum</taxon>
    </lineage>
</organism>
<name>A0A699IKY3_TANCI</name>
<comment type="caution">
    <text evidence="2">The sequence shown here is derived from an EMBL/GenBank/DDBJ whole genome shotgun (WGS) entry which is preliminary data.</text>
</comment>
<evidence type="ECO:0000256" key="1">
    <source>
        <dbReference type="SAM" id="MobiDB-lite"/>
    </source>
</evidence>
<feature type="region of interest" description="Disordered" evidence="1">
    <location>
        <begin position="81"/>
        <end position="132"/>
    </location>
</feature>
<sequence>MVPHVICCYFMRYYGEESAEAGSPRVIIYEYDGFPIQPVALPSPDYVLGPEHPPSSDYVPDPEHLSSHVEIPYVPESEYPEYLAPFDDNAPLEDQPLPTNADDESFDDDDDDDTDDEDEEPFEDKEDDDEEEEYLALADSSAVPIVDPILPAGDTEALETVRLEPPMLTSMKVDVPPRKRACLTTPAPGFEVGEIFAAGVARQPGPTKSYLRRYMVEQAGYGITDTWDEIVDTLMKIASTTLKGVDQRVTELDTNVRQRTNDFEI</sequence>
<feature type="compositionally biased region" description="Acidic residues" evidence="1">
    <location>
        <begin position="101"/>
        <end position="132"/>
    </location>
</feature>
<gene>
    <name evidence="2" type="ORF">Tci_546717</name>
</gene>
<evidence type="ECO:0000313" key="2">
    <source>
        <dbReference type="EMBL" id="GEZ74744.1"/>
    </source>
</evidence>
<dbReference type="AlphaFoldDB" id="A0A699IKY3"/>
<proteinExistence type="predicted"/>
<accession>A0A699IKY3</accession>
<feature type="region of interest" description="Disordered" evidence="1">
    <location>
        <begin position="45"/>
        <end position="64"/>
    </location>
</feature>
<protein>
    <submittedName>
        <fullName evidence="2">Uncharacterized protein</fullName>
    </submittedName>
</protein>